<gene>
    <name evidence="3" type="ORF">EWH70_05315</name>
</gene>
<feature type="transmembrane region" description="Helical" evidence="2">
    <location>
        <begin position="393"/>
        <end position="413"/>
    </location>
</feature>
<feature type="compositionally biased region" description="Low complexity" evidence="1">
    <location>
        <begin position="346"/>
        <end position="372"/>
    </location>
</feature>
<dbReference type="Proteomes" id="UP000292003">
    <property type="component" value="Unassembled WGS sequence"/>
</dbReference>
<evidence type="ECO:0000256" key="2">
    <source>
        <dbReference type="SAM" id="Phobius"/>
    </source>
</evidence>
<evidence type="ECO:0000256" key="1">
    <source>
        <dbReference type="SAM" id="MobiDB-lite"/>
    </source>
</evidence>
<dbReference type="AlphaFoldDB" id="A0A4Q7JD30"/>
<dbReference type="RefSeq" id="WP_130474085.1">
    <property type="nucleotide sequence ID" value="NZ_SFCC01000002.1"/>
</dbReference>
<feature type="region of interest" description="Disordered" evidence="1">
    <location>
        <begin position="341"/>
        <end position="385"/>
    </location>
</feature>
<reference evidence="3 4" key="1">
    <citation type="submission" date="2019-02" db="EMBL/GenBank/DDBJ databases">
        <title>Draft genome sequence of Amycolatopsis sp. 8-3EHSu isolated from roots of Suaeda maritima.</title>
        <authorList>
            <person name="Duangmal K."/>
            <person name="Chantavorakit T."/>
        </authorList>
    </citation>
    <scope>NUCLEOTIDE SEQUENCE [LARGE SCALE GENOMIC DNA]</scope>
    <source>
        <strain evidence="3 4">8-3EHSu</strain>
    </source>
</reference>
<proteinExistence type="predicted"/>
<evidence type="ECO:0000313" key="3">
    <source>
        <dbReference type="EMBL" id="RZQ65299.1"/>
    </source>
</evidence>
<accession>A0A4Q7JD30</accession>
<protein>
    <submittedName>
        <fullName evidence="3">Cell wall anchor protein</fullName>
    </submittedName>
</protein>
<dbReference type="OrthoDB" id="3637834at2"/>
<evidence type="ECO:0000313" key="4">
    <source>
        <dbReference type="Proteomes" id="UP000292003"/>
    </source>
</evidence>
<comment type="caution">
    <text evidence="3">The sequence shown here is derived from an EMBL/GenBank/DDBJ whole genome shotgun (WGS) entry which is preliminary data.</text>
</comment>
<dbReference type="Gene3D" id="1.50.10.20">
    <property type="match status" value="1"/>
</dbReference>
<organism evidence="3 4">
    <name type="scientific">Amycolatopsis suaedae</name>
    <dbReference type="NCBI Taxonomy" id="2510978"/>
    <lineage>
        <taxon>Bacteria</taxon>
        <taxon>Bacillati</taxon>
        <taxon>Actinomycetota</taxon>
        <taxon>Actinomycetes</taxon>
        <taxon>Pseudonocardiales</taxon>
        <taxon>Pseudonocardiaceae</taxon>
        <taxon>Amycolatopsis</taxon>
    </lineage>
</organism>
<dbReference type="EMBL" id="SFCC01000002">
    <property type="protein sequence ID" value="RZQ65299.1"/>
    <property type="molecule type" value="Genomic_DNA"/>
</dbReference>
<sequence length="419" mass="42048">MLVGAVPAAADTPNRHQAAGVAAGKWLVTKLVDDRYPGFAGPDWGLTIDALMALKATRADDAAAAAIADAIHADGAGYYTYKSGDLQAWTAGATAKTLVAAVTAGRDHTTFTGRDMRQATLDLVAKDGPYVGQVQSKNKNGKPGPTTDANTFDQALAVIGLARTGGVPKPVVDYLVKQQCPAGGFRLGGFDEGKESCISDTAIDNDATAMAVLALQEAGATEAAEKGVRNLLDQQAADGSLKGKAPEVPNTNSTGLAGLALTLAGKTAEGDRAADWVLGNQLVAANAGPLSGELGAIGWNQEGIENGKAGAENGKLTIGVDQFIRAGSQAVLALAKVPLGKEGSLPPSGEPETTPPTTTTTVTSTVPPVAAAGAGGQGSAPNGPLANTGVPTLPAVLVGTGLIGAGIALTYLARRRETS</sequence>
<keyword evidence="2" id="KW-0812">Transmembrane</keyword>
<keyword evidence="4" id="KW-1185">Reference proteome</keyword>
<dbReference type="SUPFAM" id="SSF48239">
    <property type="entry name" value="Terpenoid cyclases/Protein prenyltransferases"/>
    <property type="match status" value="1"/>
</dbReference>
<dbReference type="CDD" id="cd00688">
    <property type="entry name" value="ISOPREN_C2_like"/>
    <property type="match status" value="1"/>
</dbReference>
<keyword evidence="2" id="KW-0472">Membrane</keyword>
<name>A0A4Q7JD30_9PSEU</name>
<dbReference type="InterPro" id="IPR008930">
    <property type="entry name" value="Terpenoid_cyclase/PrenylTrfase"/>
</dbReference>
<keyword evidence="2" id="KW-1133">Transmembrane helix</keyword>